<name>A0ABU2MKY6_9ACTN</name>
<evidence type="ECO:0000259" key="1">
    <source>
        <dbReference type="Pfam" id="PF21806"/>
    </source>
</evidence>
<reference evidence="3" key="1">
    <citation type="submission" date="2023-07" db="EMBL/GenBank/DDBJ databases">
        <title>30 novel species of actinomycetes from the DSMZ collection.</title>
        <authorList>
            <person name="Nouioui I."/>
        </authorList>
    </citation>
    <scope>NUCLEOTIDE SEQUENCE [LARGE SCALE GENOMIC DNA]</scope>
    <source>
        <strain evidence="3">DSM 44938</strain>
    </source>
</reference>
<protein>
    <recommendedName>
        <fullName evidence="1">DUF6879 domain-containing protein</fullName>
    </recommendedName>
</protein>
<evidence type="ECO:0000313" key="2">
    <source>
        <dbReference type="EMBL" id="MDT0342277.1"/>
    </source>
</evidence>
<dbReference type="Proteomes" id="UP001183246">
    <property type="component" value="Unassembled WGS sequence"/>
</dbReference>
<accession>A0ABU2MKY6</accession>
<proteinExistence type="predicted"/>
<sequence>MPDLYAPPLDRARGERLSWADYSADFWQRYAQIYERDSWKFERRQHFVEQKSPSRAALGRGDWDGALRLLEDRRESLRKAAEQDQRQRTVFHRVRVTEQPLTPYLQWELHSLRMKAEYDEIIRVIDAAHVSALEIDGLLPEVVVLGGQTLYEVVYTDAGVPDGGIRFTEPDLVRGWEDFIRTLFEGGEDIASYFEREVAPLPPPQLITE</sequence>
<organism evidence="2 3">
    <name type="scientific">Streptomyces litchfieldiae</name>
    <dbReference type="NCBI Taxonomy" id="3075543"/>
    <lineage>
        <taxon>Bacteria</taxon>
        <taxon>Bacillati</taxon>
        <taxon>Actinomycetota</taxon>
        <taxon>Actinomycetes</taxon>
        <taxon>Kitasatosporales</taxon>
        <taxon>Streptomycetaceae</taxon>
        <taxon>Streptomyces</taxon>
    </lineage>
</organism>
<dbReference type="InterPro" id="IPR049244">
    <property type="entry name" value="DUF6879"/>
</dbReference>
<dbReference type="EMBL" id="JAVREL010000003">
    <property type="protein sequence ID" value="MDT0342277.1"/>
    <property type="molecule type" value="Genomic_DNA"/>
</dbReference>
<dbReference type="Pfam" id="PF21806">
    <property type="entry name" value="DUF6879"/>
    <property type="match status" value="1"/>
</dbReference>
<dbReference type="RefSeq" id="WP_311703424.1">
    <property type="nucleotide sequence ID" value="NZ_JAVREL010000003.1"/>
</dbReference>
<comment type="caution">
    <text evidence="2">The sequence shown here is derived from an EMBL/GenBank/DDBJ whole genome shotgun (WGS) entry which is preliminary data.</text>
</comment>
<gene>
    <name evidence="2" type="ORF">RM590_06500</name>
</gene>
<feature type="domain" description="DUF6879" evidence="1">
    <location>
        <begin position="25"/>
        <end position="194"/>
    </location>
</feature>
<evidence type="ECO:0000313" key="3">
    <source>
        <dbReference type="Proteomes" id="UP001183246"/>
    </source>
</evidence>
<keyword evidence="3" id="KW-1185">Reference proteome</keyword>